<comment type="caution">
    <text evidence="2">The sequence shown here is derived from an EMBL/GenBank/DDBJ whole genome shotgun (WGS) entry which is preliminary data.</text>
</comment>
<evidence type="ECO:0000259" key="1">
    <source>
        <dbReference type="Pfam" id="PF14522"/>
    </source>
</evidence>
<gene>
    <name evidence="2" type="ORF">ENT52_04110</name>
</gene>
<accession>A0A7J3M1Y6</accession>
<dbReference type="EMBL" id="DSYZ01000085">
    <property type="protein sequence ID" value="HGT82891.1"/>
    <property type="molecule type" value="Genomic_DNA"/>
</dbReference>
<dbReference type="PROSITE" id="PS51257">
    <property type="entry name" value="PROKAR_LIPOPROTEIN"/>
    <property type="match status" value="1"/>
</dbReference>
<dbReference type="Pfam" id="PF14522">
    <property type="entry name" value="Cytochrome_C7"/>
    <property type="match status" value="1"/>
</dbReference>
<name>A0A7J3M1Y6_ARCFL</name>
<organism evidence="2">
    <name type="scientific">Archaeoglobus fulgidus</name>
    <dbReference type="NCBI Taxonomy" id="2234"/>
    <lineage>
        <taxon>Archaea</taxon>
        <taxon>Methanobacteriati</taxon>
        <taxon>Methanobacteriota</taxon>
        <taxon>Archaeoglobi</taxon>
        <taxon>Archaeoglobales</taxon>
        <taxon>Archaeoglobaceae</taxon>
        <taxon>Archaeoglobus</taxon>
    </lineage>
</organism>
<reference evidence="2" key="1">
    <citation type="journal article" date="2020" name="mSystems">
        <title>Genome- and Community-Level Interaction Insights into Carbon Utilization and Element Cycling Functions of Hydrothermarchaeota in Hydrothermal Sediment.</title>
        <authorList>
            <person name="Zhou Z."/>
            <person name="Liu Y."/>
            <person name="Xu W."/>
            <person name="Pan J."/>
            <person name="Luo Z.H."/>
            <person name="Li M."/>
        </authorList>
    </citation>
    <scope>NUCLEOTIDE SEQUENCE [LARGE SCALE GENOMIC DNA]</scope>
    <source>
        <strain evidence="2">SpSt-587</strain>
    </source>
</reference>
<dbReference type="SUPFAM" id="SSF48695">
    <property type="entry name" value="Multiheme cytochromes"/>
    <property type="match status" value="1"/>
</dbReference>
<feature type="domain" description="Cytochrome c7-like" evidence="1">
    <location>
        <begin position="50"/>
        <end position="107"/>
    </location>
</feature>
<dbReference type="InterPro" id="IPR029467">
    <property type="entry name" value="Cyt_c7-like"/>
</dbReference>
<protein>
    <recommendedName>
        <fullName evidence="1">Cytochrome c7-like domain-containing protein</fullName>
    </recommendedName>
</protein>
<proteinExistence type="predicted"/>
<evidence type="ECO:0000313" key="2">
    <source>
        <dbReference type="EMBL" id="HGT82891.1"/>
    </source>
</evidence>
<dbReference type="InterPro" id="IPR036280">
    <property type="entry name" value="Multihaem_cyt_sf"/>
</dbReference>
<sequence length="127" mass="14522">MRALLILAMVFLILGCVGEGERYGTLTSSIAEKNAVLDCQCHESPWRYSKHYANVTSCKSCHGNEILAFHKNLSEWNWRDVSEVQCTLCHDSSLLANHDGKCEICHKSIYETHNVYLSKFIKREVRS</sequence>
<dbReference type="Gene3D" id="3.90.10.10">
    <property type="entry name" value="Cytochrome C3"/>
    <property type="match status" value="1"/>
</dbReference>
<dbReference type="AlphaFoldDB" id="A0A7J3M1Y6"/>